<organism evidence="5 6">
    <name type="scientific">Pantherophis guttatus</name>
    <name type="common">Corn snake</name>
    <name type="synonym">Elaphe guttata</name>
    <dbReference type="NCBI Taxonomy" id="94885"/>
    <lineage>
        <taxon>Eukaryota</taxon>
        <taxon>Metazoa</taxon>
        <taxon>Chordata</taxon>
        <taxon>Craniata</taxon>
        <taxon>Vertebrata</taxon>
        <taxon>Euteleostomi</taxon>
        <taxon>Lepidosauria</taxon>
        <taxon>Squamata</taxon>
        <taxon>Bifurcata</taxon>
        <taxon>Unidentata</taxon>
        <taxon>Episquamata</taxon>
        <taxon>Toxicofera</taxon>
        <taxon>Serpentes</taxon>
        <taxon>Colubroidea</taxon>
        <taxon>Colubridae</taxon>
        <taxon>Colubrinae</taxon>
        <taxon>Pantherophis</taxon>
    </lineage>
</organism>
<dbReference type="InParanoid" id="A0A6P9DE49"/>
<dbReference type="Gene3D" id="1.10.287.110">
    <property type="entry name" value="DnaJ domain"/>
    <property type="match status" value="1"/>
</dbReference>
<feature type="compositionally biased region" description="Polar residues" evidence="3">
    <location>
        <begin position="119"/>
        <end position="136"/>
    </location>
</feature>
<feature type="compositionally biased region" description="Basic and acidic residues" evidence="3">
    <location>
        <begin position="323"/>
        <end position="334"/>
    </location>
</feature>
<accession>A0A6P9DE49</accession>
<dbReference type="GeneID" id="117675285"/>
<dbReference type="InterPro" id="IPR036869">
    <property type="entry name" value="J_dom_sf"/>
</dbReference>
<feature type="region of interest" description="Disordered" evidence="3">
    <location>
        <begin position="460"/>
        <end position="498"/>
    </location>
</feature>
<protein>
    <submittedName>
        <fullName evidence="6">DnaJ homolog subfamily B member 2-like isoform X1</fullName>
    </submittedName>
</protein>
<feature type="compositionally biased region" description="Acidic residues" evidence="3">
    <location>
        <begin position="139"/>
        <end position="149"/>
    </location>
</feature>
<feature type="compositionally biased region" description="Basic and acidic residues" evidence="3">
    <location>
        <begin position="278"/>
        <end position="294"/>
    </location>
</feature>
<keyword evidence="5" id="KW-1185">Reference proteome</keyword>
<feature type="compositionally biased region" description="Basic and acidic residues" evidence="3">
    <location>
        <begin position="100"/>
        <end position="116"/>
    </location>
</feature>
<feature type="compositionally biased region" description="Low complexity" evidence="3">
    <location>
        <begin position="174"/>
        <end position="186"/>
    </location>
</feature>
<feature type="compositionally biased region" description="Basic and acidic residues" evidence="3">
    <location>
        <begin position="163"/>
        <end position="173"/>
    </location>
</feature>
<evidence type="ECO:0000313" key="6">
    <source>
        <dbReference type="RefSeq" id="XP_034289665.1"/>
    </source>
</evidence>
<dbReference type="SUPFAM" id="SSF46565">
    <property type="entry name" value="Chaperone J-domain"/>
    <property type="match status" value="1"/>
</dbReference>
<dbReference type="SMART" id="SM00271">
    <property type="entry name" value="DnaJ"/>
    <property type="match status" value="1"/>
</dbReference>
<dbReference type="Proteomes" id="UP001652622">
    <property type="component" value="Unplaced"/>
</dbReference>
<keyword evidence="1" id="KW-0677">Repeat</keyword>
<dbReference type="PRINTS" id="PR00625">
    <property type="entry name" value="JDOMAIN"/>
</dbReference>
<dbReference type="Pfam" id="PF00226">
    <property type="entry name" value="DnaJ"/>
    <property type="match status" value="1"/>
</dbReference>
<dbReference type="PROSITE" id="PS50076">
    <property type="entry name" value="DNAJ_2"/>
    <property type="match status" value="1"/>
</dbReference>
<dbReference type="KEGG" id="pgut:117675285"/>
<feature type="compositionally biased region" description="Basic and acidic residues" evidence="3">
    <location>
        <begin position="245"/>
        <end position="265"/>
    </location>
</feature>
<dbReference type="AlphaFoldDB" id="A0A6P9DE49"/>
<feature type="domain" description="J" evidence="4">
    <location>
        <begin position="23"/>
        <end position="96"/>
    </location>
</feature>
<gene>
    <name evidence="6" type="primary">LOC117675285</name>
</gene>
<name>A0A6P9DE49_PANGU</name>
<proteinExistence type="predicted"/>
<evidence type="ECO:0000256" key="2">
    <source>
        <dbReference type="ARBA" id="ARBA00022803"/>
    </source>
</evidence>
<feature type="region of interest" description="Disordered" evidence="3">
    <location>
        <begin position="93"/>
        <end position="443"/>
    </location>
</feature>
<sequence>MSLPRHSRVPSILFTGWIKDGIDYYKILGVTPNATHDDIKMAYRMQLKKWHPDKNPDNKKEAEEKSKEIMEAYKVLSNENNRILPCSLSDKQNETGVLSAHEKPKNSSPRKEESHTKLNKQSIQGTESTSENNSGSCYEYEDSTFESTDESSHSEDNLSVESGESRSESKSESSCEISESSELSADSESELNYSEPSKSLPVSVQEKSQPKTKQNKLSIQEADFQARNYLRRPDRRNGLQTEIKTGSDVKSELRTKNSKFSREPLSENSENCNGKRIAQTEKSRPYKEKIKQDENLEIQIGSPNLPELETEEYSGARKRLAIQKKEQNEKFEQHSKKKLQKGKTDGLPGKLQIKKPPAQKSRSCPKEELDTRTGQQQRFDQPDSCPGYMRPIRRNTVSLSPQKGARNGKADVQSQKSELKVGKARYPQKKEIQTRRSKLHAGKSKVNIQKNNFHAIKNSMDSHKREPPAGKSKINAGKSGWPDGKVKKTAPEARERDVENSRPAYTWKVPATVWFGPAENASSFPFGGMTELLYGQTALTDKRKPYGTNPNLRSNQGPNIQAWSRINPLHLKKNYLPHIGVSFQERKTWSPHINNPTEIYTSDVSSSCPRCSQCWCKWFHHSL</sequence>
<dbReference type="PANTHER" id="PTHR45188">
    <property type="entry name" value="DNAJ PROTEIN P58IPK HOMOLOG"/>
    <property type="match status" value="1"/>
</dbReference>
<evidence type="ECO:0000256" key="1">
    <source>
        <dbReference type="ARBA" id="ARBA00022737"/>
    </source>
</evidence>
<evidence type="ECO:0000259" key="4">
    <source>
        <dbReference type="PROSITE" id="PS50076"/>
    </source>
</evidence>
<evidence type="ECO:0000313" key="5">
    <source>
        <dbReference type="Proteomes" id="UP001652622"/>
    </source>
</evidence>
<dbReference type="PANTHER" id="PTHR45188:SF2">
    <property type="entry name" value="DNAJ HOMOLOG SUBFAMILY C MEMBER 7"/>
    <property type="match status" value="1"/>
</dbReference>
<reference evidence="6" key="1">
    <citation type="submission" date="2025-08" db="UniProtKB">
        <authorList>
            <consortium name="RefSeq"/>
        </authorList>
    </citation>
    <scope>IDENTIFICATION</scope>
    <source>
        <tissue evidence="6">Blood</tissue>
    </source>
</reference>
<feature type="compositionally biased region" description="Basic and acidic residues" evidence="3">
    <location>
        <begin position="484"/>
        <end position="498"/>
    </location>
</feature>
<keyword evidence="2" id="KW-0802">TPR repeat</keyword>
<dbReference type="RefSeq" id="XP_034289665.1">
    <property type="nucleotide sequence ID" value="XM_034433774.2"/>
</dbReference>
<evidence type="ECO:0000256" key="3">
    <source>
        <dbReference type="SAM" id="MobiDB-lite"/>
    </source>
</evidence>
<dbReference type="CDD" id="cd06257">
    <property type="entry name" value="DnaJ"/>
    <property type="match status" value="1"/>
</dbReference>
<feature type="compositionally biased region" description="Polar residues" evidence="3">
    <location>
        <begin position="191"/>
        <end position="218"/>
    </location>
</feature>
<dbReference type="InterPro" id="IPR001623">
    <property type="entry name" value="DnaJ_domain"/>
</dbReference>